<evidence type="ECO:0000313" key="2">
    <source>
        <dbReference type="Proteomes" id="UP000054477"/>
    </source>
</evidence>
<reference evidence="1 2" key="1">
    <citation type="submission" date="2014-04" db="EMBL/GenBank/DDBJ databases">
        <authorList>
            <consortium name="DOE Joint Genome Institute"/>
            <person name="Kuo A."/>
            <person name="Kohler A."/>
            <person name="Nagy L.G."/>
            <person name="Floudas D."/>
            <person name="Copeland A."/>
            <person name="Barry K.W."/>
            <person name="Cichocki N."/>
            <person name="Veneault-Fourrey C."/>
            <person name="LaButti K."/>
            <person name="Lindquist E.A."/>
            <person name="Lipzen A."/>
            <person name="Lundell T."/>
            <person name="Morin E."/>
            <person name="Murat C."/>
            <person name="Sun H."/>
            <person name="Tunlid A."/>
            <person name="Henrissat B."/>
            <person name="Grigoriev I.V."/>
            <person name="Hibbett D.S."/>
            <person name="Martin F."/>
            <person name="Nordberg H.P."/>
            <person name="Cantor M.N."/>
            <person name="Hua S.X."/>
        </authorList>
    </citation>
    <scope>NUCLEOTIDE SEQUENCE [LARGE SCALE GENOMIC DNA]</scope>
    <source>
        <strain evidence="1 2">LaAM-08-1</strain>
    </source>
</reference>
<dbReference type="EMBL" id="KN838610">
    <property type="protein sequence ID" value="KIK01240.1"/>
    <property type="molecule type" value="Genomic_DNA"/>
</dbReference>
<dbReference type="OrthoDB" id="3025659at2759"/>
<gene>
    <name evidence="1" type="ORF">K443DRAFT_7073</name>
</gene>
<organism evidence="1 2">
    <name type="scientific">Laccaria amethystina LaAM-08-1</name>
    <dbReference type="NCBI Taxonomy" id="1095629"/>
    <lineage>
        <taxon>Eukaryota</taxon>
        <taxon>Fungi</taxon>
        <taxon>Dikarya</taxon>
        <taxon>Basidiomycota</taxon>
        <taxon>Agaricomycotina</taxon>
        <taxon>Agaricomycetes</taxon>
        <taxon>Agaricomycetidae</taxon>
        <taxon>Agaricales</taxon>
        <taxon>Agaricineae</taxon>
        <taxon>Hydnangiaceae</taxon>
        <taxon>Laccaria</taxon>
    </lineage>
</organism>
<name>A0A0C9WRJ2_9AGAR</name>
<keyword evidence="2" id="KW-1185">Reference proteome</keyword>
<accession>A0A0C9WRJ2</accession>
<dbReference type="STRING" id="1095629.A0A0C9WRJ2"/>
<proteinExistence type="predicted"/>
<evidence type="ECO:0000313" key="1">
    <source>
        <dbReference type="EMBL" id="KIK01240.1"/>
    </source>
</evidence>
<dbReference type="AlphaFoldDB" id="A0A0C9WRJ2"/>
<dbReference type="Proteomes" id="UP000054477">
    <property type="component" value="Unassembled WGS sequence"/>
</dbReference>
<dbReference type="HOGENOM" id="CLU_2320787_0_0_1"/>
<reference evidence="2" key="2">
    <citation type="submission" date="2015-01" db="EMBL/GenBank/DDBJ databases">
        <title>Evolutionary Origins and Diversification of the Mycorrhizal Mutualists.</title>
        <authorList>
            <consortium name="DOE Joint Genome Institute"/>
            <consortium name="Mycorrhizal Genomics Consortium"/>
            <person name="Kohler A."/>
            <person name="Kuo A."/>
            <person name="Nagy L.G."/>
            <person name="Floudas D."/>
            <person name="Copeland A."/>
            <person name="Barry K.W."/>
            <person name="Cichocki N."/>
            <person name="Veneault-Fourrey C."/>
            <person name="LaButti K."/>
            <person name="Lindquist E.A."/>
            <person name="Lipzen A."/>
            <person name="Lundell T."/>
            <person name="Morin E."/>
            <person name="Murat C."/>
            <person name="Riley R."/>
            <person name="Ohm R."/>
            <person name="Sun H."/>
            <person name="Tunlid A."/>
            <person name="Henrissat B."/>
            <person name="Grigoriev I.V."/>
            <person name="Hibbett D.S."/>
            <person name="Martin F."/>
        </authorList>
    </citation>
    <scope>NUCLEOTIDE SEQUENCE [LARGE SCALE GENOMIC DNA]</scope>
    <source>
        <strain evidence="2">LaAM-08-1</strain>
    </source>
</reference>
<sequence>MLAVPPSVNKMLLKPTSSVGHDMPIGEFCTSFGLQPSILAKLEDNAYDYARNLRFITLDNLTEMGFKLGEKAALQDAVERWSIPPLFANVYFYVAYQFT</sequence>
<protein>
    <submittedName>
        <fullName evidence="1">Uncharacterized protein</fullName>
    </submittedName>
</protein>